<dbReference type="RefSeq" id="XP_019706016.1">
    <property type="nucleotide sequence ID" value="XM_019850457.2"/>
</dbReference>
<feature type="transmembrane region" description="Helical" evidence="1">
    <location>
        <begin position="145"/>
        <end position="163"/>
    </location>
</feature>
<evidence type="ECO:0000256" key="1">
    <source>
        <dbReference type="SAM" id="Phobius"/>
    </source>
</evidence>
<feature type="transmembrane region" description="Helical" evidence="1">
    <location>
        <begin position="232"/>
        <end position="251"/>
    </location>
</feature>
<keyword evidence="1" id="KW-0812">Transmembrane</keyword>
<proteinExistence type="predicted"/>
<organism evidence="2 3">
    <name type="scientific">Elaeis guineensis var. tenera</name>
    <name type="common">Oil palm</name>
    <dbReference type="NCBI Taxonomy" id="51953"/>
    <lineage>
        <taxon>Eukaryota</taxon>
        <taxon>Viridiplantae</taxon>
        <taxon>Streptophyta</taxon>
        <taxon>Embryophyta</taxon>
        <taxon>Tracheophyta</taxon>
        <taxon>Spermatophyta</taxon>
        <taxon>Magnoliopsida</taxon>
        <taxon>Liliopsida</taxon>
        <taxon>Arecaceae</taxon>
        <taxon>Arecoideae</taxon>
        <taxon>Cocoseae</taxon>
        <taxon>Elaeidinae</taxon>
        <taxon>Elaeis</taxon>
    </lineage>
</organism>
<name>A0A6J0PJV3_ELAGV</name>
<keyword evidence="2" id="KW-1185">Reference proteome</keyword>
<dbReference type="AlphaFoldDB" id="A0A6J0PJV3"/>
<dbReference type="InParanoid" id="A0A6J0PJV3"/>
<feature type="transmembrane region" description="Helical" evidence="1">
    <location>
        <begin position="257"/>
        <end position="279"/>
    </location>
</feature>
<dbReference type="OrthoDB" id="774206at2759"/>
<feature type="transmembrane region" description="Helical" evidence="1">
    <location>
        <begin position="172"/>
        <end position="194"/>
    </location>
</feature>
<sequence length="286" mass="32335">MESSKHQSWKISVHARSKGVDFRIDASNILPHWGKGGEKISLFLRLFRFFSLKAESKNRNPPRKTKRKSKLSHFLGNIFPRPRELIRNKLATKKRLQVRSAKIGAPPTNGCHHPCQVYLFDIQDMMVATMASLCLLSHSTVEKDGGGIIVHALAFIFCLVFLLKKRKTHSDLFWATSLVSVAGFCMSFLSYMGLVAKAAWRVWNVSISLGCSFAFCQVMLSRTSLIIETRRMILLIVLVLLPSFFCKVGEPKYLDTLGVYLSSAYSLVKGICNILVPYISTEQFHM</sequence>
<accession>A0A6J0PJV3</accession>
<evidence type="ECO:0000313" key="3">
    <source>
        <dbReference type="RefSeq" id="XP_019706016.1"/>
    </source>
</evidence>
<dbReference type="Proteomes" id="UP000504607">
    <property type="component" value="Chromosome 5"/>
</dbReference>
<keyword evidence="1" id="KW-0472">Membrane</keyword>
<protein>
    <submittedName>
        <fullName evidence="3">Uncharacterized protein LOC105044818 isoform X1</fullName>
    </submittedName>
</protein>
<evidence type="ECO:0000313" key="2">
    <source>
        <dbReference type="Proteomes" id="UP000504607"/>
    </source>
</evidence>
<keyword evidence="1" id="KW-1133">Transmembrane helix</keyword>
<gene>
    <name evidence="3" type="primary">LOC105044818</name>
</gene>
<reference evidence="3" key="1">
    <citation type="submission" date="2025-08" db="UniProtKB">
        <authorList>
            <consortium name="RefSeq"/>
        </authorList>
    </citation>
    <scope>IDENTIFICATION</scope>
</reference>
<feature type="transmembrane region" description="Helical" evidence="1">
    <location>
        <begin position="200"/>
        <end position="220"/>
    </location>
</feature>